<evidence type="ECO:0000256" key="4">
    <source>
        <dbReference type="ARBA" id="ARBA00023136"/>
    </source>
</evidence>
<keyword evidence="7" id="KW-1185">Reference proteome</keyword>
<gene>
    <name evidence="6" type="ORF">JI744_07060</name>
</gene>
<proteinExistence type="predicted"/>
<name>A0A8J7SSP1_9RHOB</name>
<dbReference type="PANTHER" id="PTHR30168">
    <property type="entry name" value="PUTATIVE MEMBRANE PROTEIN YPFJ"/>
    <property type="match status" value="1"/>
</dbReference>
<evidence type="ECO:0000256" key="1">
    <source>
        <dbReference type="ARBA" id="ARBA00004167"/>
    </source>
</evidence>
<keyword evidence="4 5" id="KW-0472">Membrane</keyword>
<dbReference type="GO" id="GO:0016020">
    <property type="term" value="C:membrane"/>
    <property type="evidence" value="ECO:0007669"/>
    <property type="project" value="UniProtKB-SubCell"/>
</dbReference>
<dbReference type="Pfam" id="PF04228">
    <property type="entry name" value="Zn_peptidase"/>
    <property type="match status" value="1"/>
</dbReference>
<reference evidence="6" key="1">
    <citation type="submission" date="2021-01" db="EMBL/GenBank/DDBJ databases">
        <title>Genome seq and assembly of Tabrizicola sp. KVB23.</title>
        <authorList>
            <person name="Chhetri G."/>
        </authorList>
    </citation>
    <scope>NUCLEOTIDE SEQUENCE</scope>
    <source>
        <strain evidence="6">KVB23</strain>
    </source>
</reference>
<dbReference type="AlphaFoldDB" id="A0A8J7SSP1"/>
<evidence type="ECO:0000256" key="3">
    <source>
        <dbReference type="ARBA" id="ARBA00022989"/>
    </source>
</evidence>
<dbReference type="RefSeq" id="WP_202658993.1">
    <property type="nucleotide sequence ID" value="NZ_JAESVP010000003.1"/>
</dbReference>
<evidence type="ECO:0000313" key="6">
    <source>
        <dbReference type="EMBL" id="MBL4927860.1"/>
    </source>
</evidence>
<evidence type="ECO:0000256" key="2">
    <source>
        <dbReference type="ARBA" id="ARBA00022692"/>
    </source>
</evidence>
<organism evidence="6 7">
    <name type="scientific">Fuscibacter oryzae</name>
    <dbReference type="NCBI Taxonomy" id="2803939"/>
    <lineage>
        <taxon>Bacteria</taxon>
        <taxon>Pseudomonadati</taxon>
        <taxon>Pseudomonadota</taxon>
        <taxon>Alphaproteobacteria</taxon>
        <taxon>Rhodobacterales</taxon>
        <taxon>Paracoccaceae</taxon>
        <taxon>Fuscibacter</taxon>
    </lineage>
</organism>
<dbReference type="Proteomes" id="UP000619033">
    <property type="component" value="Unassembled WGS sequence"/>
</dbReference>
<feature type="transmembrane region" description="Helical" evidence="5">
    <location>
        <begin position="21"/>
        <end position="43"/>
    </location>
</feature>
<keyword evidence="2 5" id="KW-0812">Transmembrane</keyword>
<sequence>MEWRGREQSRNIEDRRRMGGGGVRAGGIGGVGVIAVVVIGYFLGIDVTPLLNDTSVTGGGQVTQGELTAEDNAAGEFVSVNLRYTEKIWDQVFQEQVGQPYQPVTLVLYKGVTQSACGSASGATGPFYCPGDKKVYLDTEFFTTMQQQLGAGGDFAMAYVVAHEVAHHVQDELGILGKANDYRQRVSEAESNEISVRIELQADCLSGVWARAVQDRFGAIQQGDFEEAFNAAKQIGDDTLQRSAGRVPMPESFTHGTSAQRSGWFAKGLKSGQMEVCDTFAAQQL</sequence>
<dbReference type="EMBL" id="JAESVP010000003">
    <property type="protein sequence ID" value="MBL4927860.1"/>
    <property type="molecule type" value="Genomic_DNA"/>
</dbReference>
<protein>
    <submittedName>
        <fullName evidence="6">Neutral zinc metallopeptidase</fullName>
    </submittedName>
</protein>
<comment type="subcellular location">
    <subcellularLocation>
        <location evidence="1">Membrane</location>
        <topology evidence="1">Single-pass membrane protein</topology>
    </subcellularLocation>
</comment>
<keyword evidence="3 5" id="KW-1133">Transmembrane helix</keyword>
<comment type="caution">
    <text evidence="6">The sequence shown here is derived from an EMBL/GenBank/DDBJ whole genome shotgun (WGS) entry which is preliminary data.</text>
</comment>
<evidence type="ECO:0000313" key="7">
    <source>
        <dbReference type="Proteomes" id="UP000619033"/>
    </source>
</evidence>
<dbReference type="InterPro" id="IPR007343">
    <property type="entry name" value="Uncharacterised_pept_Zn_put"/>
</dbReference>
<accession>A0A8J7SSP1</accession>
<evidence type="ECO:0000256" key="5">
    <source>
        <dbReference type="SAM" id="Phobius"/>
    </source>
</evidence>
<dbReference type="PANTHER" id="PTHR30168:SF0">
    <property type="entry name" value="INNER MEMBRANE PROTEIN"/>
    <property type="match status" value="1"/>
</dbReference>